<dbReference type="InterPro" id="IPR011010">
    <property type="entry name" value="DNA_brk_join_enz"/>
</dbReference>
<dbReference type="InterPro" id="IPR010998">
    <property type="entry name" value="Integrase_recombinase_N"/>
</dbReference>
<dbReference type="PROSITE" id="PS51898">
    <property type="entry name" value="TYR_RECOMBINASE"/>
    <property type="match status" value="1"/>
</dbReference>
<protein>
    <submittedName>
        <fullName evidence="7">Site-specific integrase</fullName>
    </submittedName>
</protein>
<dbReference type="GeneID" id="82881008"/>
<name>A0AB73B711_CORFL</name>
<evidence type="ECO:0000313" key="8">
    <source>
        <dbReference type="Proteomes" id="UP000315353"/>
    </source>
</evidence>
<feature type="domain" description="Tyr recombinase" evidence="5">
    <location>
        <begin position="165"/>
        <end position="350"/>
    </location>
</feature>
<dbReference type="GO" id="GO:0006310">
    <property type="term" value="P:DNA recombination"/>
    <property type="evidence" value="ECO:0007669"/>
    <property type="project" value="UniProtKB-KW"/>
</dbReference>
<dbReference type="PANTHER" id="PTHR30349">
    <property type="entry name" value="PHAGE INTEGRASE-RELATED"/>
    <property type="match status" value="1"/>
</dbReference>
<dbReference type="CDD" id="cd01189">
    <property type="entry name" value="INT_ICEBs1_C_like"/>
    <property type="match status" value="1"/>
</dbReference>
<accession>A0AB73B711</accession>
<feature type="domain" description="Core-binding (CB)" evidence="6">
    <location>
        <begin position="63"/>
        <end position="144"/>
    </location>
</feature>
<dbReference type="InterPro" id="IPR002104">
    <property type="entry name" value="Integrase_catalytic"/>
</dbReference>
<dbReference type="RefSeq" id="WP_075730388.1">
    <property type="nucleotide sequence ID" value="NZ_BJNB01000015.1"/>
</dbReference>
<dbReference type="SUPFAM" id="SSF56349">
    <property type="entry name" value="DNA breaking-rejoining enzymes"/>
    <property type="match status" value="1"/>
</dbReference>
<dbReference type="Pfam" id="PF14657">
    <property type="entry name" value="Arm-DNA-bind_4"/>
    <property type="match status" value="1"/>
</dbReference>
<evidence type="ECO:0000256" key="1">
    <source>
        <dbReference type="ARBA" id="ARBA00008857"/>
    </source>
</evidence>
<dbReference type="PANTHER" id="PTHR30349:SF64">
    <property type="entry name" value="PROPHAGE INTEGRASE INTD-RELATED"/>
    <property type="match status" value="1"/>
</dbReference>
<evidence type="ECO:0000259" key="5">
    <source>
        <dbReference type="PROSITE" id="PS51898"/>
    </source>
</evidence>
<evidence type="ECO:0000256" key="4">
    <source>
        <dbReference type="PROSITE-ProRule" id="PRU01248"/>
    </source>
</evidence>
<evidence type="ECO:0000256" key="3">
    <source>
        <dbReference type="ARBA" id="ARBA00023172"/>
    </source>
</evidence>
<dbReference type="GO" id="GO:0003677">
    <property type="term" value="F:DNA binding"/>
    <property type="evidence" value="ECO:0007669"/>
    <property type="project" value="UniProtKB-UniRule"/>
</dbReference>
<dbReference type="Gene3D" id="1.10.150.130">
    <property type="match status" value="1"/>
</dbReference>
<evidence type="ECO:0000259" key="6">
    <source>
        <dbReference type="PROSITE" id="PS51900"/>
    </source>
</evidence>
<dbReference type="EMBL" id="BJNB01000015">
    <property type="protein sequence ID" value="GEB97682.1"/>
    <property type="molecule type" value="Genomic_DNA"/>
</dbReference>
<dbReference type="Gene3D" id="1.10.443.10">
    <property type="entry name" value="Intergrase catalytic core"/>
    <property type="match status" value="1"/>
</dbReference>
<comment type="similarity">
    <text evidence="1">Belongs to the 'phage' integrase family.</text>
</comment>
<dbReference type="InterPro" id="IPR050090">
    <property type="entry name" value="Tyrosine_recombinase_XerCD"/>
</dbReference>
<dbReference type="Proteomes" id="UP000315353">
    <property type="component" value="Unassembled WGS sequence"/>
</dbReference>
<dbReference type="InterPro" id="IPR044068">
    <property type="entry name" value="CB"/>
</dbReference>
<gene>
    <name evidence="7" type="ORF">CFL01nite_11770</name>
</gene>
<keyword evidence="3" id="KW-0233">DNA recombination</keyword>
<dbReference type="InterPro" id="IPR013762">
    <property type="entry name" value="Integrase-like_cat_sf"/>
</dbReference>
<dbReference type="Pfam" id="PF00589">
    <property type="entry name" value="Phage_integrase"/>
    <property type="match status" value="1"/>
</dbReference>
<sequence length="374" mass="41143">MATISAYTTSSGQKRYRVRYRTPDRRQTDKRGFTSKRQAQDWLAENTVKLNTGEWRPATAGRVTVAELADNWLKTKINLTPKTTDAYSGAVKHVKTVGTIGATYLRDVDTASVEQWIAALGENRAPKTVRNSFGVLNQILGRAVRDKRIPDNPCKYVELPKVPKKDMTIIPPTAVETMAVAAGDTYGDFVRFLAYTGLRWGEFAGLQVQDVDLKRHRLHVRHTITELNGKLVYGAPKHDKQRLVPLIDQAETILKTKIEGKAPGDLVFTTAGGTPLRGRNARRDWFDNAAKAAGYPDLTPHDMRHSFASVAIASGASIKALQLALGHHSAAFTIDRYGHLFPDDYAAFTATMATKFAGNCGQNVGMSNETGQDG</sequence>
<comment type="caution">
    <text evidence="7">The sequence shown here is derived from an EMBL/GenBank/DDBJ whole genome shotgun (WGS) entry which is preliminary data.</text>
</comment>
<keyword evidence="2 4" id="KW-0238">DNA-binding</keyword>
<dbReference type="AlphaFoldDB" id="A0AB73B711"/>
<dbReference type="GO" id="GO:0015074">
    <property type="term" value="P:DNA integration"/>
    <property type="evidence" value="ECO:0007669"/>
    <property type="project" value="InterPro"/>
</dbReference>
<organism evidence="7 8">
    <name type="scientific">Corynebacterium flavescens</name>
    <dbReference type="NCBI Taxonomy" id="28028"/>
    <lineage>
        <taxon>Bacteria</taxon>
        <taxon>Bacillati</taxon>
        <taxon>Actinomycetota</taxon>
        <taxon>Actinomycetes</taxon>
        <taxon>Mycobacteriales</taxon>
        <taxon>Corynebacteriaceae</taxon>
        <taxon>Corynebacterium</taxon>
    </lineage>
</organism>
<dbReference type="InterPro" id="IPR028259">
    <property type="entry name" value="AP2-like_int_N"/>
</dbReference>
<evidence type="ECO:0000256" key="2">
    <source>
        <dbReference type="ARBA" id="ARBA00023125"/>
    </source>
</evidence>
<reference evidence="7 8" key="1">
    <citation type="submission" date="2019-06" db="EMBL/GenBank/DDBJ databases">
        <title>Whole genome shotgun sequence of Corynebacterium flavescens NBRC 14136.</title>
        <authorList>
            <person name="Hosoyama A."/>
            <person name="Uohara A."/>
            <person name="Ohji S."/>
            <person name="Ichikawa N."/>
        </authorList>
    </citation>
    <scope>NUCLEOTIDE SEQUENCE [LARGE SCALE GENOMIC DNA]</scope>
    <source>
        <strain evidence="7 8">NBRC 14136</strain>
    </source>
</reference>
<dbReference type="PROSITE" id="PS51900">
    <property type="entry name" value="CB"/>
    <property type="match status" value="1"/>
</dbReference>
<evidence type="ECO:0000313" key="7">
    <source>
        <dbReference type="EMBL" id="GEB97682.1"/>
    </source>
</evidence>
<proteinExistence type="inferred from homology"/>